<protein>
    <submittedName>
        <fullName evidence="2">Uncharacterized protein</fullName>
    </submittedName>
</protein>
<proteinExistence type="predicted"/>
<reference evidence="2 3" key="1">
    <citation type="journal article" date="2018" name="Front. Plant Sci.">
        <title>Red Clover (Trifolium pratense) and Zigzag Clover (T. medium) - A Picture of Genomic Similarities and Differences.</title>
        <authorList>
            <person name="Dluhosova J."/>
            <person name="Istvanek J."/>
            <person name="Nedelnik J."/>
            <person name="Repkova J."/>
        </authorList>
    </citation>
    <scope>NUCLEOTIDE SEQUENCE [LARGE SCALE GENOMIC DNA]</scope>
    <source>
        <strain evidence="3">cv. 10/8</strain>
        <tissue evidence="2">Leaf</tissue>
    </source>
</reference>
<evidence type="ECO:0000313" key="2">
    <source>
        <dbReference type="EMBL" id="MCI46065.1"/>
    </source>
</evidence>
<evidence type="ECO:0000313" key="3">
    <source>
        <dbReference type="Proteomes" id="UP000265520"/>
    </source>
</evidence>
<name>A0A392SDV2_9FABA</name>
<accession>A0A392SDV2</accession>
<keyword evidence="3" id="KW-1185">Reference proteome</keyword>
<feature type="region of interest" description="Disordered" evidence="1">
    <location>
        <begin position="1"/>
        <end position="26"/>
    </location>
</feature>
<dbReference type="EMBL" id="LXQA010352326">
    <property type="protein sequence ID" value="MCI46065.1"/>
    <property type="molecule type" value="Genomic_DNA"/>
</dbReference>
<feature type="non-terminal residue" evidence="2">
    <location>
        <position position="1"/>
    </location>
</feature>
<organism evidence="2 3">
    <name type="scientific">Trifolium medium</name>
    <dbReference type="NCBI Taxonomy" id="97028"/>
    <lineage>
        <taxon>Eukaryota</taxon>
        <taxon>Viridiplantae</taxon>
        <taxon>Streptophyta</taxon>
        <taxon>Embryophyta</taxon>
        <taxon>Tracheophyta</taxon>
        <taxon>Spermatophyta</taxon>
        <taxon>Magnoliopsida</taxon>
        <taxon>eudicotyledons</taxon>
        <taxon>Gunneridae</taxon>
        <taxon>Pentapetalae</taxon>
        <taxon>rosids</taxon>
        <taxon>fabids</taxon>
        <taxon>Fabales</taxon>
        <taxon>Fabaceae</taxon>
        <taxon>Papilionoideae</taxon>
        <taxon>50 kb inversion clade</taxon>
        <taxon>NPAAA clade</taxon>
        <taxon>Hologalegina</taxon>
        <taxon>IRL clade</taxon>
        <taxon>Trifolieae</taxon>
        <taxon>Trifolium</taxon>
    </lineage>
</organism>
<evidence type="ECO:0000256" key="1">
    <source>
        <dbReference type="SAM" id="MobiDB-lite"/>
    </source>
</evidence>
<dbReference type="Proteomes" id="UP000265520">
    <property type="component" value="Unassembled WGS sequence"/>
</dbReference>
<feature type="compositionally biased region" description="Polar residues" evidence="1">
    <location>
        <begin position="1"/>
        <end position="10"/>
    </location>
</feature>
<dbReference type="AlphaFoldDB" id="A0A392SDV2"/>
<sequence>TTVGSFQQPDSVELESFHPTNSGNDWDFADVAHY</sequence>
<comment type="caution">
    <text evidence="2">The sequence shown here is derived from an EMBL/GenBank/DDBJ whole genome shotgun (WGS) entry which is preliminary data.</text>
</comment>